<dbReference type="RefSeq" id="WP_005012931.1">
    <property type="nucleotide sequence ID" value="NZ_JFZZ01000089.1"/>
</dbReference>
<dbReference type="AlphaFoldDB" id="A0A158M436"/>
<dbReference type="Proteomes" id="UP000026682">
    <property type="component" value="Unassembled WGS sequence"/>
</dbReference>
<proteinExistence type="predicted"/>
<keyword evidence="1" id="KW-0472">Membrane</keyword>
<dbReference type="EMBL" id="JFZZ01000089">
    <property type="protein sequence ID" value="KAK89750.1"/>
    <property type="molecule type" value="Genomic_DNA"/>
</dbReference>
<dbReference type="GeneID" id="93120551"/>
<evidence type="ECO:0000256" key="1">
    <source>
        <dbReference type="SAM" id="Phobius"/>
    </source>
</evidence>
<keyword evidence="1" id="KW-0812">Transmembrane</keyword>
<feature type="transmembrane region" description="Helical" evidence="1">
    <location>
        <begin position="7"/>
        <end position="31"/>
    </location>
</feature>
<dbReference type="PATRIC" id="fig|1331206.3.peg.2435"/>
<gene>
    <name evidence="2" type="ORF">L497_0602</name>
</gene>
<evidence type="ECO:0000313" key="3">
    <source>
        <dbReference type="Proteomes" id="UP000026682"/>
    </source>
</evidence>
<keyword evidence="1" id="KW-1133">Transmembrane helix</keyword>
<accession>A0A158M436</accession>
<sequence length="68" mass="7842">MSPRQQFWFVWGAPIYLGLLATFGLLAALLGTGLWHWASWAALTWPLLVIGWYWLRPQDSKRRARDAG</sequence>
<evidence type="ECO:0000313" key="2">
    <source>
        <dbReference type="EMBL" id="KAK89750.1"/>
    </source>
</evidence>
<reference evidence="2 3" key="1">
    <citation type="submission" date="2014-03" db="EMBL/GenBank/DDBJ databases">
        <title>Genome sequence of Bordetella holmseii.</title>
        <authorList>
            <person name="Harvill E."/>
            <person name="Goodfield L.L."/>
            <person name="Ivanov Y."/>
            <person name="Meyer J.A."/>
            <person name="Newth C."/>
            <person name="Cassiday P."/>
            <person name="Tondella M.L."/>
            <person name="Liao P."/>
            <person name="Zimmerman J."/>
            <person name="Meert K."/>
            <person name="Wessel D."/>
            <person name="Berger J."/>
            <person name="Dean J.M."/>
            <person name="Holubkov R."/>
            <person name="Burr J."/>
            <person name="Liu T."/>
            <person name="Brinkac L.M."/>
            <person name="Sanka R."/>
            <person name="Kim M."/>
            <person name="Losada L."/>
        </authorList>
    </citation>
    <scope>NUCLEOTIDE SEQUENCE [LARGE SCALE GENOMIC DNA]</scope>
    <source>
        <strain evidence="2 3">CDC-H585-BH</strain>
    </source>
</reference>
<comment type="caution">
    <text evidence="2">The sequence shown here is derived from an EMBL/GenBank/DDBJ whole genome shotgun (WGS) entry which is preliminary data.</text>
</comment>
<name>A0A158M436_9BORD</name>
<organism evidence="2 3">
    <name type="scientific">Bordetella holmesii CDC-H585-BH</name>
    <dbReference type="NCBI Taxonomy" id="1331206"/>
    <lineage>
        <taxon>Bacteria</taxon>
        <taxon>Pseudomonadati</taxon>
        <taxon>Pseudomonadota</taxon>
        <taxon>Betaproteobacteria</taxon>
        <taxon>Burkholderiales</taxon>
        <taxon>Alcaligenaceae</taxon>
        <taxon>Bordetella</taxon>
    </lineage>
</organism>
<keyword evidence="2" id="KW-0808">Transferase</keyword>
<dbReference type="GO" id="GO:0016740">
    <property type="term" value="F:transferase activity"/>
    <property type="evidence" value="ECO:0007669"/>
    <property type="project" value="UniProtKB-KW"/>
</dbReference>
<dbReference type="STRING" id="35814.BBB42_06350"/>
<feature type="transmembrane region" description="Helical" evidence="1">
    <location>
        <begin position="37"/>
        <end position="55"/>
    </location>
</feature>
<protein>
    <submittedName>
        <fullName evidence="2">Putative N-acetyltransferase YedL</fullName>
    </submittedName>
</protein>